<evidence type="ECO:0000313" key="11">
    <source>
        <dbReference type="Proteomes" id="UP000006062"/>
    </source>
</evidence>
<dbReference type="Gene3D" id="2.40.50.140">
    <property type="entry name" value="Nucleic acid-binding proteins"/>
    <property type="match status" value="1"/>
</dbReference>
<dbReference type="OrthoDB" id="9804792at2"/>
<dbReference type="PANTHER" id="PTHR33991">
    <property type="entry name" value="DNA REPAIR PROTEIN RECO"/>
    <property type="match status" value="1"/>
</dbReference>
<keyword evidence="5 8" id="KW-0233">DNA recombination</keyword>
<dbReference type="SUPFAM" id="SSF57863">
    <property type="entry name" value="ArfGap/RecO-like zinc finger"/>
    <property type="match status" value="1"/>
</dbReference>
<dbReference type="Pfam" id="PF02565">
    <property type="entry name" value="RecO_C"/>
    <property type="match status" value="1"/>
</dbReference>
<dbReference type="RefSeq" id="WP_014777163.1">
    <property type="nucleotide sequence ID" value="NC_018012.1"/>
</dbReference>
<evidence type="ECO:0000256" key="2">
    <source>
        <dbReference type="ARBA" id="ARBA00007452"/>
    </source>
</evidence>
<comment type="similarity">
    <text evidence="2 8">Belongs to the RecO family.</text>
</comment>
<dbReference type="SUPFAM" id="SSF50249">
    <property type="entry name" value="Nucleic acid-binding proteins"/>
    <property type="match status" value="1"/>
</dbReference>
<dbReference type="NCBIfam" id="TIGR00613">
    <property type="entry name" value="reco"/>
    <property type="match status" value="1"/>
</dbReference>
<evidence type="ECO:0000256" key="3">
    <source>
        <dbReference type="ARBA" id="ARBA00021310"/>
    </source>
</evidence>
<dbReference type="InterPro" id="IPR003717">
    <property type="entry name" value="RecO"/>
</dbReference>
<keyword evidence="11" id="KW-1185">Reference proteome</keyword>
<evidence type="ECO:0000256" key="4">
    <source>
        <dbReference type="ARBA" id="ARBA00022763"/>
    </source>
</evidence>
<keyword evidence="6 8" id="KW-0234">DNA repair</keyword>
<dbReference type="InterPro" id="IPR042242">
    <property type="entry name" value="RecO_C"/>
</dbReference>
<dbReference type="InterPro" id="IPR022572">
    <property type="entry name" value="DNA_rep/recomb_RecO_N"/>
</dbReference>
<evidence type="ECO:0000256" key="6">
    <source>
        <dbReference type="ARBA" id="ARBA00023204"/>
    </source>
</evidence>
<dbReference type="Gene3D" id="1.20.1440.120">
    <property type="entry name" value="Recombination protein O, C-terminal domain"/>
    <property type="match status" value="1"/>
</dbReference>
<feature type="domain" description="DNA replication/recombination mediator RecO N-terminal" evidence="9">
    <location>
        <begin position="15"/>
        <end position="82"/>
    </location>
</feature>
<dbReference type="STRING" id="765911.Thivi_0611"/>
<dbReference type="GO" id="GO:0006310">
    <property type="term" value="P:DNA recombination"/>
    <property type="evidence" value="ECO:0007669"/>
    <property type="project" value="UniProtKB-UniRule"/>
</dbReference>
<proteinExistence type="inferred from homology"/>
<protein>
    <recommendedName>
        <fullName evidence="3 8">DNA repair protein RecO</fullName>
    </recommendedName>
    <alternativeName>
        <fullName evidence="7 8">Recombination protein O</fullName>
    </alternativeName>
</protein>
<dbReference type="HOGENOM" id="CLU_066645_1_0_6"/>
<dbReference type="InterPro" id="IPR012340">
    <property type="entry name" value="NA-bd_OB-fold"/>
</dbReference>
<dbReference type="EMBL" id="CP003154">
    <property type="protein sequence ID" value="AFL72667.1"/>
    <property type="molecule type" value="Genomic_DNA"/>
</dbReference>
<evidence type="ECO:0000256" key="7">
    <source>
        <dbReference type="ARBA" id="ARBA00033409"/>
    </source>
</evidence>
<dbReference type="HAMAP" id="MF_00201">
    <property type="entry name" value="RecO"/>
    <property type="match status" value="1"/>
</dbReference>
<evidence type="ECO:0000256" key="5">
    <source>
        <dbReference type="ARBA" id="ARBA00023172"/>
    </source>
</evidence>
<accession>I3Y6P9</accession>
<sequence>MSGLVPAPARDGLFQAFVLHRRDYTNTSLLLEVFGIGVGRFAVIAKGARRPRNPASALLQPFQPLWLAAVGRGEVRTLTRSEGAGRPMTLQGRALLGGFYLNELLIRLLVRHDAHDPLFAFYQDALARLAEGGELETLLRRFELRLLDELGYGPTLDREAGGREPVLAERSYRYEAERGLRRAAAVETGPVLSGATLLALTRGEDLDLAQRREARILLRGILTPYLGERPLNSRELYQRWYGARNPTESLAQ</sequence>
<dbReference type="Proteomes" id="UP000006062">
    <property type="component" value="Chromosome"/>
</dbReference>
<keyword evidence="4 8" id="KW-0227">DNA damage</keyword>
<evidence type="ECO:0000256" key="8">
    <source>
        <dbReference type="HAMAP-Rule" id="MF_00201"/>
    </source>
</evidence>
<name>I3Y6P9_THIV6</name>
<dbReference type="PANTHER" id="PTHR33991:SF1">
    <property type="entry name" value="DNA REPAIR PROTEIN RECO"/>
    <property type="match status" value="1"/>
</dbReference>
<evidence type="ECO:0000259" key="9">
    <source>
        <dbReference type="Pfam" id="PF11967"/>
    </source>
</evidence>
<evidence type="ECO:0000256" key="1">
    <source>
        <dbReference type="ARBA" id="ARBA00003065"/>
    </source>
</evidence>
<dbReference type="GO" id="GO:0043590">
    <property type="term" value="C:bacterial nucleoid"/>
    <property type="evidence" value="ECO:0007669"/>
    <property type="project" value="TreeGrafter"/>
</dbReference>
<comment type="function">
    <text evidence="1 8">Involved in DNA repair and RecF pathway recombination.</text>
</comment>
<dbReference type="InterPro" id="IPR037278">
    <property type="entry name" value="ARFGAP/RecO"/>
</dbReference>
<dbReference type="AlphaFoldDB" id="I3Y6P9"/>
<gene>
    <name evidence="8" type="primary">recO</name>
    <name evidence="10" type="ordered locus">Thivi_0611</name>
</gene>
<dbReference type="eggNOG" id="COG1381">
    <property type="taxonomic scope" value="Bacteria"/>
</dbReference>
<evidence type="ECO:0000313" key="10">
    <source>
        <dbReference type="EMBL" id="AFL72667.1"/>
    </source>
</evidence>
<dbReference type="Pfam" id="PF11967">
    <property type="entry name" value="RecO_N"/>
    <property type="match status" value="1"/>
</dbReference>
<dbReference type="KEGG" id="tvi:Thivi_0611"/>
<dbReference type="GO" id="GO:0006302">
    <property type="term" value="P:double-strand break repair"/>
    <property type="evidence" value="ECO:0007669"/>
    <property type="project" value="TreeGrafter"/>
</dbReference>
<reference evidence="10 11" key="1">
    <citation type="submission" date="2012-06" db="EMBL/GenBank/DDBJ databases">
        <title>Complete sequence of Thiocystis violascens DSM 198.</title>
        <authorList>
            <consortium name="US DOE Joint Genome Institute"/>
            <person name="Lucas S."/>
            <person name="Han J."/>
            <person name="Lapidus A."/>
            <person name="Cheng J.-F."/>
            <person name="Goodwin L."/>
            <person name="Pitluck S."/>
            <person name="Peters L."/>
            <person name="Ovchinnikova G."/>
            <person name="Teshima H."/>
            <person name="Detter J.C."/>
            <person name="Han C."/>
            <person name="Tapia R."/>
            <person name="Land M."/>
            <person name="Hauser L."/>
            <person name="Kyrpides N."/>
            <person name="Ivanova N."/>
            <person name="Pagani I."/>
            <person name="Vogl K."/>
            <person name="Liu Z."/>
            <person name="Frigaard N.-U."/>
            <person name="Bryant D."/>
            <person name="Woyke T."/>
        </authorList>
    </citation>
    <scope>NUCLEOTIDE SEQUENCE [LARGE SCALE GENOMIC DNA]</scope>
    <source>
        <strain evidence="11">ATCC 17096 / DSM 198 / 6111</strain>
    </source>
</reference>
<organism evidence="10 11">
    <name type="scientific">Thiocystis violascens (strain ATCC 17096 / DSM 198 / 6111)</name>
    <name type="common">Chromatium violascens</name>
    <dbReference type="NCBI Taxonomy" id="765911"/>
    <lineage>
        <taxon>Bacteria</taxon>
        <taxon>Pseudomonadati</taxon>
        <taxon>Pseudomonadota</taxon>
        <taxon>Gammaproteobacteria</taxon>
        <taxon>Chromatiales</taxon>
        <taxon>Chromatiaceae</taxon>
        <taxon>Thiocystis</taxon>
    </lineage>
</organism>